<sequence>MSTSHRPTPPPPRRPPGESPWGAATGQRSESPWGSTSRSPGGERVTSRLRRVVEGLPDWEPLPPGETVVRRPGSAP</sequence>
<reference evidence="2 5" key="2">
    <citation type="submission" date="2019-04" db="EMBL/GenBank/DDBJ databases">
        <title>Draft genome sequences of Streptomyces avermitilis NBRC 14893.</title>
        <authorList>
            <person name="Komaki H."/>
            <person name="Tamura T."/>
            <person name="Hosoyama A."/>
        </authorList>
    </citation>
    <scope>NUCLEOTIDE SEQUENCE [LARGE SCALE GENOMIC DNA]</scope>
    <source>
        <strain evidence="2 5">NBRC 14893</strain>
    </source>
</reference>
<name>A0A4D4LY12_STRAX</name>
<evidence type="ECO:0000313" key="5">
    <source>
        <dbReference type="Proteomes" id="UP000302139"/>
    </source>
</evidence>
<feature type="compositionally biased region" description="Pro residues" evidence="1">
    <location>
        <begin position="7"/>
        <end position="18"/>
    </location>
</feature>
<proteinExistence type="predicted"/>
<dbReference type="GeneID" id="41545228"/>
<organism evidence="2 5">
    <name type="scientific">Streptomyces avermitilis</name>
    <dbReference type="NCBI Taxonomy" id="33903"/>
    <lineage>
        <taxon>Bacteria</taxon>
        <taxon>Bacillati</taxon>
        <taxon>Actinomycetota</taxon>
        <taxon>Actinomycetes</taxon>
        <taxon>Kitasatosporales</taxon>
        <taxon>Streptomycetaceae</taxon>
        <taxon>Streptomyces</taxon>
    </lineage>
</organism>
<gene>
    <name evidence="2" type="ORF">SAV14893_025700</name>
    <name evidence="3" type="ORF">SAV31267_061740</name>
</gene>
<dbReference type="RefSeq" id="WP_137865228.1">
    <property type="nucleotide sequence ID" value="NZ_BAABTN010000053.1"/>
</dbReference>
<evidence type="ECO:0000313" key="3">
    <source>
        <dbReference type="EMBL" id="GDY76689.1"/>
    </source>
</evidence>
<reference evidence="3 4" key="1">
    <citation type="submission" date="2019-04" db="EMBL/GenBank/DDBJ databases">
        <title>Draft genome sequences of Streptomyces avermitilis ATCC 31267.</title>
        <authorList>
            <person name="Komaki H."/>
            <person name="Tamura T."/>
            <person name="Hosoyama A."/>
        </authorList>
    </citation>
    <scope>NUCLEOTIDE SEQUENCE [LARGE SCALE GENOMIC DNA]</scope>
    <source>
        <strain evidence="3 4">ATCC 31267</strain>
    </source>
</reference>
<evidence type="ECO:0000313" key="2">
    <source>
        <dbReference type="EMBL" id="GDY63177.1"/>
    </source>
</evidence>
<feature type="region of interest" description="Disordered" evidence="1">
    <location>
        <begin position="1"/>
        <end position="76"/>
    </location>
</feature>
<feature type="compositionally biased region" description="Polar residues" evidence="1">
    <location>
        <begin position="26"/>
        <end position="39"/>
    </location>
</feature>
<protein>
    <submittedName>
        <fullName evidence="2">Uncharacterized protein</fullName>
    </submittedName>
</protein>
<comment type="caution">
    <text evidence="2">The sequence shown here is derived from an EMBL/GenBank/DDBJ whole genome shotgun (WGS) entry which is preliminary data.</text>
</comment>
<evidence type="ECO:0000313" key="4">
    <source>
        <dbReference type="Proteomes" id="UP000299211"/>
    </source>
</evidence>
<dbReference type="Proteomes" id="UP000302139">
    <property type="component" value="Unassembled WGS sequence"/>
</dbReference>
<evidence type="ECO:0000256" key="1">
    <source>
        <dbReference type="SAM" id="MobiDB-lite"/>
    </source>
</evidence>
<dbReference type="EMBL" id="BJHX01000001">
    <property type="protein sequence ID" value="GDY63177.1"/>
    <property type="molecule type" value="Genomic_DNA"/>
</dbReference>
<dbReference type="EMBL" id="BJHY01000001">
    <property type="protein sequence ID" value="GDY76689.1"/>
    <property type="molecule type" value="Genomic_DNA"/>
</dbReference>
<accession>A0A4D4LY12</accession>
<dbReference type="AlphaFoldDB" id="A0A4D4LY12"/>
<dbReference type="Proteomes" id="UP000299211">
    <property type="component" value="Unassembled WGS sequence"/>
</dbReference>